<dbReference type="GeneID" id="95373864"/>
<gene>
    <name evidence="2" type="ORF">M5X16_01965</name>
    <name evidence="3" type="ORF">PC41400_03405</name>
</gene>
<keyword evidence="5" id="KW-1185">Reference proteome</keyword>
<dbReference type="Pfam" id="PF13556">
    <property type="entry name" value="HTH_30"/>
    <property type="match status" value="1"/>
</dbReference>
<accession>A0A410WR10</accession>
<evidence type="ECO:0000313" key="2">
    <source>
        <dbReference type="EMBL" id="MCY9594537.1"/>
    </source>
</evidence>
<sequence>MDWERLKEQLESIGKGPVQLIAKTPEEWETLTRNAGKNNGDRQAVKKSSMLIGKEVYFLLSREGNEIHTLSIPAGNLAGDERHLVEWLIESAQPEKRQSGTLLLEEEKKLSALREWLLQHAETDSQAEVPDTISSQAGLYSTKIPFLLYGDYSSNIRASYRELKRLLETFFDAEIILIPLLDKEWLILAPDYLLTVGQEDKTDAQEESTEQMLDALASGLHDMLATEWVGESHLGVHYPIQPAQALLAAMLSLRSTIMLGRLYNVTNNIHTPWHLQMEKLLHPIPDSEKHQFLEHVLKDYSMDAETQSTLESFFALDCNVSETAKKLYIHRNTLLYRLDKFKNETGLDVRAFHDAVLVKLALVLYKVTKRK</sequence>
<dbReference type="InterPro" id="IPR009057">
    <property type="entry name" value="Homeodomain-like_sf"/>
</dbReference>
<evidence type="ECO:0000313" key="3">
    <source>
        <dbReference type="EMBL" id="QAV16783.1"/>
    </source>
</evidence>
<dbReference type="InterPro" id="IPR042070">
    <property type="entry name" value="PucR_C-HTH_sf"/>
</dbReference>
<proteinExistence type="predicted"/>
<dbReference type="Gene3D" id="1.10.10.2840">
    <property type="entry name" value="PucR C-terminal helix-turn-helix domain"/>
    <property type="match status" value="1"/>
</dbReference>
<name>A0A410WR10_9BACL</name>
<organism evidence="3 4">
    <name type="scientific">Paenibacillus chitinolyticus</name>
    <dbReference type="NCBI Taxonomy" id="79263"/>
    <lineage>
        <taxon>Bacteria</taxon>
        <taxon>Bacillati</taxon>
        <taxon>Bacillota</taxon>
        <taxon>Bacilli</taxon>
        <taxon>Bacillales</taxon>
        <taxon>Paenibacillaceae</taxon>
        <taxon>Paenibacillus</taxon>
    </lineage>
</organism>
<dbReference type="AlphaFoldDB" id="A0A410WR10"/>
<dbReference type="InterPro" id="IPR025736">
    <property type="entry name" value="PucR_C-HTH_dom"/>
</dbReference>
<dbReference type="Proteomes" id="UP001527202">
    <property type="component" value="Unassembled WGS sequence"/>
</dbReference>
<reference evidence="2 5" key="2">
    <citation type="submission" date="2022-05" db="EMBL/GenBank/DDBJ databases">
        <title>Genome Sequencing of Bee-Associated Microbes.</title>
        <authorList>
            <person name="Dunlap C."/>
        </authorList>
    </citation>
    <scope>NUCLEOTIDE SEQUENCE [LARGE SCALE GENOMIC DNA]</scope>
    <source>
        <strain evidence="2 5">NRRL B-23120</strain>
    </source>
</reference>
<evidence type="ECO:0000259" key="1">
    <source>
        <dbReference type="Pfam" id="PF13556"/>
    </source>
</evidence>
<dbReference type="SUPFAM" id="SSF46689">
    <property type="entry name" value="Homeodomain-like"/>
    <property type="match status" value="1"/>
</dbReference>
<dbReference type="EMBL" id="JAMDMJ010000002">
    <property type="protein sequence ID" value="MCY9594537.1"/>
    <property type="molecule type" value="Genomic_DNA"/>
</dbReference>
<feature type="domain" description="PucR C-terminal helix-turn-helix" evidence="1">
    <location>
        <begin position="309"/>
        <end position="363"/>
    </location>
</feature>
<reference evidence="3 4" key="1">
    <citation type="submission" date="2018-01" db="EMBL/GenBank/DDBJ databases">
        <title>The whole genome sequencing and assembly of Paenibacillus chitinolyticus KCCM 41400 strain.</title>
        <authorList>
            <person name="Kim J.-Y."/>
            <person name="Park M.-K."/>
            <person name="Lee Y.-J."/>
            <person name="Yi H."/>
            <person name="Bahn Y.-S."/>
            <person name="Kim J.F."/>
            <person name="Lee D.-W."/>
        </authorList>
    </citation>
    <scope>NUCLEOTIDE SEQUENCE [LARGE SCALE GENOMIC DNA]</scope>
    <source>
        <strain evidence="3 4">KCCM 41400</strain>
    </source>
</reference>
<dbReference type="RefSeq" id="WP_042232349.1">
    <property type="nucleotide sequence ID" value="NZ_CP026520.1"/>
</dbReference>
<evidence type="ECO:0000313" key="5">
    <source>
        <dbReference type="Proteomes" id="UP001527202"/>
    </source>
</evidence>
<dbReference type="InterPro" id="IPR051448">
    <property type="entry name" value="CdaR-like_regulators"/>
</dbReference>
<dbReference type="PANTHER" id="PTHR33744:SF15">
    <property type="entry name" value="CARBOHYDRATE DIACID REGULATOR"/>
    <property type="match status" value="1"/>
</dbReference>
<dbReference type="OrthoDB" id="9792148at2"/>
<protein>
    <submittedName>
        <fullName evidence="2">Helix-turn-helix domain-containing protein</fullName>
    </submittedName>
    <submittedName>
        <fullName evidence="3">PucR family transcriptional regulator</fullName>
    </submittedName>
</protein>
<dbReference type="EMBL" id="CP026520">
    <property type="protein sequence ID" value="QAV16783.1"/>
    <property type="molecule type" value="Genomic_DNA"/>
</dbReference>
<dbReference type="PANTHER" id="PTHR33744">
    <property type="entry name" value="CARBOHYDRATE DIACID REGULATOR"/>
    <property type="match status" value="1"/>
</dbReference>
<dbReference type="KEGG" id="pchi:PC41400_03405"/>
<dbReference type="Proteomes" id="UP000288943">
    <property type="component" value="Chromosome"/>
</dbReference>
<evidence type="ECO:0000313" key="4">
    <source>
        <dbReference type="Proteomes" id="UP000288943"/>
    </source>
</evidence>